<evidence type="ECO:0000313" key="2">
    <source>
        <dbReference type="WBParaSite" id="jg11562"/>
    </source>
</evidence>
<evidence type="ECO:0000313" key="1">
    <source>
        <dbReference type="Proteomes" id="UP000887574"/>
    </source>
</evidence>
<dbReference type="AlphaFoldDB" id="A0A915CQH8"/>
<dbReference type="WBParaSite" id="jg11562">
    <property type="protein sequence ID" value="jg11562"/>
    <property type="gene ID" value="jg11562"/>
</dbReference>
<protein>
    <submittedName>
        <fullName evidence="2">Uncharacterized protein</fullName>
    </submittedName>
</protein>
<accession>A0A915CQH8</accession>
<reference evidence="2" key="1">
    <citation type="submission" date="2022-11" db="UniProtKB">
        <authorList>
            <consortium name="WormBaseParasite"/>
        </authorList>
    </citation>
    <scope>IDENTIFICATION</scope>
</reference>
<sequence length="108" mass="11619">MSTITDNSTVKCELQSGVVYSLSVAWQMYLQIGTIAADLFTVAGNVASGSVPFSMLPFCMTPPGVAGSEHADGIADVLQSTPDTNRSRRIGCRLIKIHRWHLPSTCHP</sequence>
<organism evidence="1 2">
    <name type="scientific">Ditylenchus dipsaci</name>
    <dbReference type="NCBI Taxonomy" id="166011"/>
    <lineage>
        <taxon>Eukaryota</taxon>
        <taxon>Metazoa</taxon>
        <taxon>Ecdysozoa</taxon>
        <taxon>Nematoda</taxon>
        <taxon>Chromadorea</taxon>
        <taxon>Rhabditida</taxon>
        <taxon>Tylenchina</taxon>
        <taxon>Tylenchomorpha</taxon>
        <taxon>Sphaerularioidea</taxon>
        <taxon>Anguinidae</taxon>
        <taxon>Anguininae</taxon>
        <taxon>Ditylenchus</taxon>
    </lineage>
</organism>
<proteinExistence type="predicted"/>
<dbReference type="Proteomes" id="UP000887574">
    <property type="component" value="Unplaced"/>
</dbReference>
<name>A0A915CQH8_9BILA</name>
<keyword evidence="1" id="KW-1185">Reference proteome</keyword>